<gene>
    <name evidence="1" type="ORF">F4827_007142</name>
</gene>
<dbReference type="Proteomes" id="UP000571554">
    <property type="component" value="Unassembled WGS sequence"/>
</dbReference>
<accession>A0A7W9U5C3</accession>
<evidence type="ECO:0000313" key="1">
    <source>
        <dbReference type="EMBL" id="MBB6107259.1"/>
    </source>
</evidence>
<dbReference type="AlphaFoldDB" id="A0A7W9U5C3"/>
<evidence type="ECO:0000313" key="2">
    <source>
        <dbReference type="Proteomes" id="UP000571554"/>
    </source>
</evidence>
<comment type="caution">
    <text evidence="1">The sequence shown here is derived from an EMBL/GenBank/DDBJ whole genome shotgun (WGS) entry which is preliminary data.</text>
</comment>
<sequence>MTFIDGTTLELNGRRIMKCVISLADYGGLHDGAVVRNTLTTFSQIHLNPARELNSKQQDGLDSANEQLDTLQKHCSEFAALMPSEKPTDLFDNFLFHNVFFVEHLLLSAQTSESLLTSLLRGHRIVTGSRDPFFDHAQFQAARN</sequence>
<proteinExistence type="predicted"/>
<organism evidence="1 2">
    <name type="scientific">Paraburkholderia bannensis</name>
    <dbReference type="NCBI Taxonomy" id="765414"/>
    <lineage>
        <taxon>Bacteria</taxon>
        <taxon>Pseudomonadati</taxon>
        <taxon>Pseudomonadota</taxon>
        <taxon>Betaproteobacteria</taxon>
        <taxon>Burkholderiales</taxon>
        <taxon>Burkholderiaceae</taxon>
        <taxon>Paraburkholderia</taxon>
    </lineage>
</organism>
<keyword evidence="2" id="KW-1185">Reference proteome</keyword>
<reference evidence="1 2" key="1">
    <citation type="submission" date="2020-08" db="EMBL/GenBank/DDBJ databases">
        <title>Above-ground endophytic microbial communities from plants in different locations in the United States.</title>
        <authorList>
            <person name="Frank C."/>
        </authorList>
    </citation>
    <scope>NUCLEOTIDE SEQUENCE [LARGE SCALE GENOMIC DNA]</scope>
    <source>
        <strain evidence="1 2">WP4_2_2</strain>
    </source>
</reference>
<dbReference type="EMBL" id="JACHBW010000063">
    <property type="protein sequence ID" value="MBB6107259.1"/>
    <property type="molecule type" value="Genomic_DNA"/>
</dbReference>
<name>A0A7W9U5C3_9BURK</name>
<protein>
    <submittedName>
        <fullName evidence="1">Uncharacterized protein</fullName>
    </submittedName>
</protein>
<dbReference type="RefSeq" id="WP_183734066.1">
    <property type="nucleotide sequence ID" value="NZ_JACHBW010000063.1"/>
</dbReference>